<evidence type="ECO:0000313" key="2">
    <source>
        <dbReference type="EMBL" id="GKV50737.1"/>
    </source>
</evidence>
<reference evidence="2 3" key="1">
    <citation type="journal article" date="2021" name="Commun. Biol.">
        <title>The genome of Shorea leprosula (Dipterocarpaceae) highlights the ecological relevance of drought in aseasonal tropical rainforests.</title>
        <authorList>
            <person name="Ng K.K.S."/>
            <person name="Kobayashi M.J."/>
            <person name="Fawcett J.A."/>
            <person name="Hatakeyama M."/>
            <person name="Paape T."/>
            <person name="Ng C.H."/>
            <person name="Ang C.C."/>
            <person name="Tnah L.H."/>
            <person name="Lee C.T."/>
            <person name="Nishiyama T."/>
            <person name="Sese J."/>
            <person name="O'Brien M.J."/>
            <person name="Copetti D."/>
            <person name="Mohd Noor M.I."/>
            <person name="Ong R.C."/>
            <person name="Putra M."/>
            <person name="Sireger I.Z."/>
            <person name="Indrioko S."/>
            <person name="Kosugi Y."/>
            <person name="Izuno A."/>
            <person name="Isagi Y."/>
            <person name="Lee S.L."/>
            <person name="Shimizu K.K."/>
        </authorList>
    </citation>
    <scope>NUCLEOTIDE SEQUENCE [LARGE SCALE GENOMIC DNA]</scope>
    <source>
        <strain evidence="2">214</strain>
    </source>
</reference>
<protein>
    <submittedName>
        <fullName evidence="2">Uncharacterized protein</fullName>
    </submittedName>
</protein>
<sequence length="111" mass="12553">MASKRILKELKDLKKMAIVDAGEGGSKWCELDLLRTWVLFDLFPPNSLEEETEGSKWILSKLKKKLRKRELIEARDSTALGFKGNQTDGERQRTDGERQSGDGDTGDGRDL</sequence>
<dbReference type="EMBL" id="BPVZ01000392">
    <property type="protein sequence ID" value="GKV50737.1"/>
    <property type="molecule type" value="Genomic_DNA"/>
</dbReference>
<proteinExistence type="predicted"/>
<feature type="compositionally biased region" description="Basic and acidic residues" evidence="1">
    <location>
        <begin position="88"/>
        <end position="111"/>
    </location>
</feature>
<dbReference type="Proteomes" id="UP001054252">
    <property type="component" value="Unassembled WGS sequence"/>
</dbReference>
<organism evidence="2 3">
    <name type="scientific">Rubroshorea leprosula</name>
    <dbReference type="NCBI Taxonomy" id="152421"/>
    <lineage>
        <taxon>Eukaryota</taxon>
        <taxon>Viridiplantae</taxon>
        <taxon>Streptophyta</taxon>
        <taxon>Embryophyta</taxon>
        <taxon>Tracheophyta</taxon>
        <taxon>Spermatophyta</taxon>
        <taxon>Magnoliopsida</taxon>
        <taxon>eudicotyledons</taxon>
        <taxon>Gunneridae</taxon>
        <taxon>Pentapetalae</taxon>
        <taxon>rosids</taxon>
        <taxon>malvids</taxon>
        <taxon>Malvales</taxon>
        <taxon>Dipterocarpaceae</taxon>
        <taxon>Rubroshorea</taxon>
    </lineage>
</organism>
<evidence type="ECO:0000256" key="1">
    <source>
        <dbReference type="SAM" id="MobiDB-lite"/>
    </source>
</evidence>
<accession>A0AAV5MQ90</accession>
<keyword evidence="3" id="KW-1185">Reference proteome</keyword>
<dbReference type="AlphaFoldDB" id="A0AAV5MQ90"/>
<comment type="caution">
    <text evidence="2">The sequence shown here is derived from an EMBL/GenBank/DDBJ whole genome shotgun (WGS) entry which is preliminary data.</text>
</comment>
<name>A0AAV5MQ90_9ROSI</name>
<evidence type="ECO:0000313" key="3">
    <source>
        <dbReference type="Proteomes" id="UP001054252"/>
    </source>
</evidence>
<gene>
    <name evidence="2" type="ORF">SLEP1_g57435</name>
</gene>
<feature type="region of interest" description="Disordered" evidence="1">
    <location>
        <begin position="79"/>
        <end position="111"/>
    </location>
</feature>